<feature type="domain" description="CCHC-type" evidence="7">
    <location>
        <begin position="274"/>
        <end position="287"/>
    </location>
</feature>
<dbReference type="Pfam" id="PF00098">
    <property type="entry name" value="zf-CCHC"/>
    <property type="match status" value="1"/>
</dbReference>
<dbReference type="SMART" id="SM00343">
    <property type="entry name" value="ZnF_C2HC"/>
    <property type="match status" value="1"/>
</dbReference>
<dbReference type="Gene3D" id="3.30.420.10">
    <property type="entry name" value="Ribonuclease H-like superfamily/Ribonuclease H"/>
    <property type="match status" value="1"/>
</dbReference>
<evidence type="ECO:0000313" key="9">
    <source>
        <dbReference type="EMBL" id="PNX98468.1"/>
    </source>
</evidence>
<gene>
    <name evidence="9" type="ORF">L195_g021716</name>
</gene>
<dbReference type="GO" id="GO:0015074">
    <property type="term" value="P:DNA integration"/>
    <property type="evidence" value="ECO:0007669"/>
    <property type="project" value="InterPro"/>
</dbReference>
<keyword evidence="2" id="KW-0479">Metal-binding</keyword>
<feature type="compositionally biased region" description="Basic residues" evidence="6">
    <location>
        <begin position="223"/>
        <end position="234"/>
    </location>
</feature>
<dbReference type="AlphaFoldDB" id="A0A2K3N600"/>
<dbReference type="InterPro" id="IPR012337">
    <property type="entry name" value="RNaseH-like_sf"/>
</dbReference>
<dbReference type="GO" id="GO:0004190">
    <property type="term" value="F:aspartic-type endopeptidase activity"/>
    <property type="evidence" value="ECO:0007669"/>
    <property type="project" value="UniProtKB-KW"/>
</dbReference>
<dbReference type="InterPro" id="IPR001878">
    <property type="entry name" value="Znf_CCHC"/>
</dbReference>
<dbReference type="SUPFAM" id="SSF57756">
    <property type="entry name" value="Retrovirus zinc finger-like domains"/>
    <property type="match status" value="1"/>
</dbReference>
<dbReference type="Pfam" id="PF13976">
    <property type="entry name" value="gag_pre-integrs"/>
    <property type="match status" value="1"/>
</dbReference>
<dbReference type="InterPro" id="IPR043502">
    <property type="entry name" value="DNA/RNA_pol_sf"/>
</dbReference>
<feature type="domain" description="Integrase catalytic" evidence="8">
    <location>
        <begin position="517"/>
        <end position="683"/>
    </location>
</feature>
<reference evidence="9 10" key="1">
    <citation type="journal article" date="2014" name="Am. J. Bot.">
        <title>Genome assembly and annotation for red clover (Trifolium pratense; Fabaceae).</title>
        <authorList>
            <person name="Istvanek J."/>
            <person name="Jaros M."/>
            <person name="Krenek A."/>
            <person name="Repkova J."/>
        </authorList>
    </citation>
    <scope>NUCLEOTIDE SEQUENCE [LARGE SCALE GENOMIC DNA]</scope>
    <source>
        <strain evidence="10">cv. Tatra</strain>
        <tissue evidence="9">Young leaves</tissue>
    </source>
</reference>
<proteinExistence type="predicted"/>
<keyword evidence="5" id="KW-0862">Zinc</keyword>
<evidence type="ECO:0000256" key="5">
    <source>
        <dbReference type="PROSITE-ProRule" id="PRU00047"/>
    </source>
</evidence>
<dbReference type="InterPro" id="IPR001584">
    <property type="entry name" value="Integrase_cat-core"/>
</dbReference>
<dbReference type="Pfam" id="PF14223">
    <property type="entry name" value="Retrotran_gag_2"/>
    <property type="match status" value="1"/>
</dbReference>
<dbReference type="Pfam" id="PF00665">
    <property type="entry name" value="rve"/>
    <property type="match status" value="1"/>
</dbReference>
<dbReference type="PROSITE" id="PS50994">
    <property type="entry name" value="INTEGRASE"/>
    <property type="match status" value="1"/>
</dbReference>
<evidence type="ECO:0000259" key="7">
    <source>
        <dbReference type="PROSITE" id="PS50158"/>
    </source>
</evidence>
<evidence type="ECO:0000313" key="10">
    <source>
        <dbReference type="Proteomes" id="UP000236291"/>
    </source>
</evidence>
<evidence type="ECO:0000256" key="6">
    <source>
        <dbReference type="SAM" id="MobiDB-lite"/>
    </source>
</evidence>
<dbReference type="InterPro" id="IPR039537">
    <property type="entry name" value="Retrotran_Ty1/copia-like"/>
</dbReference>
<dbReference type="Gene3D" id="4.10.60.10">
    <property type="entry name" value="Zinc finger, CCHC-type"/>
    <property type="match status" value="1"/>
</dbReference>
<evidence type="ECO:0000256" key="2">
    <source>
        <dbReference type="ARBA" id="ARBA00022723"/>
    </source>
</evidence>
<evidence type="ECO:0000256" key="1">
    <source>
        <dbReference type="ARBA" id="ARBA00022670"/>
    </source>
</evidence>
<keyword evidence="5" id="KW-0863">Zinc-finger</keyword>
<dbReference type="SUPFAM" id="SSF56672">
    <property type="entry name" value="DNA/RNA polymerases"/>
    <property type="match status" value="1"/>
</dbReference>
<dbReference type="SUPFAM" id="SSF53098">
    <property type="entry name" value="Ribonuclease H-like"/>
    <property type="match status" value="1"/>
</dbReference>
<dbReference type="CDD" id="cd09272">
    <property type="entry name" value="RNase_HI_RT_Ty1"/>
    <property type="match status" value="1"/>
</dbReference>
<dbReference type="InterPro" id="IPR025724">
    <property type="entry name" value="GAG-pre-integrase_dom"/>
</dbReference>
<dbReference type="Pfam" id="PF25597">
    <property type="entry name" value="SH3_retrovirus"/>
    <property type="match status" value="1"/>
</dbReference>
<dbReference type="Proteomes" id="UP000236291">
    <property type="component" value="Unassembled WGS sequence"/>
</dbReference>
<dbReference type="GO" id="GO:0006508">
    <property type="term" value="P:proteolysis"/>
    <property type="evidence" value="ECO:0007669"/>
    <property type="project" value="UniProtKB-KW"/>
</dbReference>
<dbReference type="PROSITE" id="PS50158">
    <property type="entry name" value="ZF_CCHC"/>
    <property type="match status" value="1"/>
</dbReference>
<protein>
    <submittedName>
        <fullName evidence="9">Putative copia-type polyprotein</fullName>
    </submittedName>
</protein>
<dbReference type="GO" id="GO:0008270">
    <property type="term" value="F:zinc ion binding"/>
    <property type="evidence" value="ECO:0007669"/>
    <property type="project" value="UniProtKB-KW"/>
</dbReference>
<keyword evidence="4" id="KW-0378">Hydrolase</keyword>
<dbReference type="InterPro" id="IPR036875">
    <property type="entry name" value="Znf_CCHC_sf"/>
</dbReference>
<dbReference type="PANTHER" id="PTHR42648:SF18">
    <property type="entry name" value="RETROTRANSPOSON, UNCLASSIFIED-LIKE PROTEIN"/>
    <property type="match status" value="1"/>
</dbReference>
<organism evidence="9 10">
    <name type="scientific">Trifolium pratense</name>
    <name type="common">Red clover</name>
    <dbReference type="NCBI Taxonomy" id="57577"/>
    <lineage>
        <taxon>Eukaryota</taxon>
        <taxon>Viridiplantae</taxon>
        <taxon>Streptophyta</taxon>
        <taxon>Embryophyta</taxon>
        <taxon>Tracheophyta</taxon>
        <taxon>Spermatophyta</taxon>
        <taxon>Magnoliopsida</taxon>
        <taxon>eudicotyledons</taxon>
        <taxon>Gunneridae</taxon>
        <taxon>Pentapetalae</taxon>
        <taxon>rosids</taxon>
        <taxon>fabids</taxon>
        <taxon>Fabales</taxon>
        <taxon>Fabaceae</taxon>
        <taxon>Papilionoideae</taxon>
        <taxon>50 kb inversion clade</taxon>
        <taxon>NPAAA clade</taxon>
        <taxon>Hologalegina</taxon>
        <taxon>IRL clade</taxon>
        <taxon>Trifolieae</taxon>
        <taxon>Trifolium</taxon>
    </lineage>
</organism>
<feature type="non-terminal residue" evidence="9">
    <location>
        <position position="1267"/>
    </location>
</feature>
<reference evidence="9 10" key="2">
    <citation type="journal article" date="2017" name="Front. Plant Sci.">
        <title>Gene Classification and Mining of Molecular Markers Useful in Red Clover (Trifolium pratense) Breeding.</title>
        <authorList>
            <person name="Istvanek J."/>
            <person name="Dluhosova J."/>
            <person name="Dluhos P."/>
            <person name="Patkova L."/>
            <person name="Nedelnik J."/>
            <person name="Repkova J."/>
        </authorList>
    </citation>
    <scope>NUCLEOTIDE SEQUENCE [LARGE SCALE GENOMIC DNA]</scope>
    <source>
        <strain evidence="10">cv. Tatra</strain>
        <tissue evidence="9">Young leaves</tissue>
    </source>
</reference>
<keyword evidence="3" id="KW-0064">Aspartyl protease</keyword>
<name>A0A2K3N600_TRIPR</name>
<dbReference type="PANTHER" id="PTHR42648">
    <property type="entry name" value="TRANSPOSASE, PUTATIVE-RELATED"/>
    <property type="match status" value="1"/>
</dbReference>
<dbReference type="InterPro" id="IPR054722">
    <property type="entry name" value="PolX-like_BBD"/>
</dbReference>
<dbReference type="Pfam" id="PF07727">
    <property type="entry name" value="RVT_2"/>
    <property type="match status" value="1"/>
</dbReference>
<evidence type="ECO:0000256" key="4">
    <source>
        <dbReference type="ARBA" id="ARBA00022801"/>
    </source>
</evidence>
<keyword evidence="1" id="KW-0645">Protease</keyword>
<sequence length="1267" mass="144667">MANQTTTSSQFPANLPVFKGENYDRWCAQMRVILRFQDCLEIVTDGVGELAEDADDEARTLHKETKRKDAKSLFIIHQCVDPNVFEKIIEEETSKGAWDKLKDYYGGDEKLKGIKLQALRRQYETMQMEEKESIGEYMSRLLSLTNLMKSCGEALEVKSKIQKVLRTLTEKFDHIVVAIEESKDLSTMKIEELQASLEAHELRVKQRSSSKAVEQALQAKVQNKNHKGKDKCKKKKDDSESSSKNSKNQAGESSKGNQNKKNFKKKVDKKDVQCYNCQKHGHYARECHSKKVDRDDKDEAQFANGGGSESDDSLLMAITNSDADKSNLWYLDTGCSNHMTGNKKWFLKLDDSVRRSIKFADNSQIESAGMGTVSVMRKDGHESVINEVLYVPSMTSNLISLGQLLEKGYEMSMANRELKIYDAKSRLILKAPLSNNRTFKAEINVIDHHCLSLITNSEENWKWHHRYGHLNFKSLSMLQSKDMVHGLPQIKAPSEVCGECCAAKQARNSFKSDLHMKSAQKLEMVYSDVCGPFEEKSIGGNNYFLTFIDDYTRHVWLYLIEKKSDVFTKFKKFKTLVEKHSGCSVKKLRTDGGGEYTSHEFAKFCEDEGIVHEITAPYTPQHNGVAERKNRSIMNMARSMLKAKNMPHKFWGEATSTAVYIINRSPTKKLQEKTPHEAWTGLKPSVNHLRIFGSLSFRHVPEQNRRKLDDRSQQMILLGYHPTGAYKLYSPKENKVVISRDIKFDESKGWDWIEGSSSMPNTELVLEEIDETGDVQDILTNDEPNQQLRRSTRERVQSTRLNNFEIFPDQAITADGDLFNEAMIAELEPVTLDQALNDSKWRAAMQEELKSIEKNKTWELMHNAVNKRPIDVKWVFKLKMKPNGEIAKYKARLVAKGFLQKHGLDYNEVFAPVARLETIRLVVAVASYRGWTMHQLDVKSAFLNGPLDEEVYVKQPPGFEIKGQEHKVFRLRKALYGLKQAPRAWNKRIDSFLIKLKFTKCTSENGVYVKGTSNEDLIILCLYVDDLLITGSNKNVLEKFKVDIMKEFEMSDLGELSYFLGMEFVKTSKGFFLHQKKYAEDILRRFHMNNCNAAITPMETGLKLSKDTNEELVDSTLYKQIIGSLRYLCNTRIDLCHSVGLLSRFMSEPRANHLIAVKRILRYVKGTSGHGILLPNQSNSSVKLRAYGYSDSDWGGDKDDRKSTAGYLFMLGNSPISWCSKKQDIVALSSCEAEYVAASFAACQANWLEMLLTELKTVEVTKMRLLV</sequence>
<feature type="region of interest" description="Disordered" evidence="6">
    <location>
        <begin position="208"/>
        <end position="267"/>
    </location>
</feature>
<dbReference type="EMBL" id="ASHM01016673">
    <property type="protein sequence ID" value="PNX98468.1"/>
    <property type="molecule type" value="Genomic_DNA"/>
</dbReference>
<dbReference type="GO" id="GO:0003676">
    <property type="term" value="F:nucleic acid binding"/>
    <property type="evidence" value="ECO:0007669"/>
    <property type="project" value="InterPro"/>
</dbReference>
<comment type="caution">
    <text evidence="9">The sequence shown here is derived from an EMBL/GenBank/DDBJ whole genome shotgun (WGS) entry which is preliminary data.</text>
</comment>
<dbReference type="InterPro" id="IPR057670">
    <property type="entry name" value="SH3_retrovirus"/>
</dbReference>
<dbReference type="Pfam" id="PF22936">
    <property type="entry name" value="Pol_BBD"/>
    <property type="match status" value="1"/>
</dbReference>
<evidence type="ECO:0000256" key="3">
    <source>
        <dbReference type="ARBA" id="ARBA00022750"/>
    </source>
</evidence>
<accession>A0A2K3N600</accession>
<dbReference type="InterPro" id="IPR036397">
    <property type="entry name" value="RNaseH_sf"/>
</dbReference>
<dbReference type="InterPro" id="IPR013103">
    <property type="entry name" value="RVT_2"/>
</dbReference>
<evidence type="ECO:0000259" key="8">
    <source>
        <dbReference type="PROSITE" id="PS50994"/>
    </source>
</evidence>